<comment type="subcellular location">
    <subcellularLocation>
        <location evidence="1">Cell membrane</location>
        <topology evidence="1">Multi-pass membrane protein</topology>
    </subcellularLocation>
</comment>
<proteinExistence type="predicted"/>
<keyword evidence="5 6" id="KW-0472">Membrane</keyword>
<dbReference type="EMBL" id="CP088156">
    <property type="protein sequence ID" value="UFZ07571.1"/>
    <property type="molecule type" value="Genomic_DNA"/>
</dbReference>
<evidence type="ECO:0000313" key="8">
    <source>
        <dbReference type="Proteomes" id="UP001431010"/>
    </source>
</evidence>
<protein>
    <submittedName>
        <fullName evidence="7">Cytochrome C oxidase subunit IV family protein</fullName>
    </submittedName>
</protein>
<feature type="transmembrane region" description="Helical" evidence="6">
    <location>
        <begin position="65"/>
        <end position="86"/>
    </location>
</feature>
<evidence type="ECO:0000256" key="3">
    <source>
        <dbReference type="ARBA" id="ARBA00022692"/>
    </source>
</evidence>
<sequence>MVRDRLNLAWLQLLCLAIATLAASLLLPGRWLVDALVLSLAAAKGRVIMLDYLGLRSAPPLWRGLLTAWLTGLVGLAGLAVAFRALV</sequence>
<evidence type="ECO:0000313" key="7">
    <source>
        <dbReference type="EMBL" id="UFZ07571.1"/>
    </source>
</evidence>
<dbReference type="Pfam" id="PF03626">
    <property type="entry name" value="COX4_pro"/>
    <property type="match status" value="1"/>
</dbReference>
<dbReference type="Proteomes" id="UP001431010">
    <property type="component" value="Chromosome"/>
</dbReference>
<evidence type="ECO:0000256" key="6">
    <source>
        <dbReference type="SAM" id="Phobius"/>
    </source>
</evidence>
<evidence type="ECO:0000256" key="1">
    <source>
        <dbReference type="ARBA" id="ARBA00004651"/>
    </source>
</evidence>
<keyword evidence="8" id="KW-1185">Reference proteome</keyword>
<dbReference type="RefSeq" id="WP_231327021.1">
    <property type="nucleotide sequence ID" value="NZ_CP088156.1"/>
</dbReference>
<organism evidence="7 8">
    <name type="scientific">Bradyrhizobium ontarionense</name>
    <dbReference type="NCBI Taxonomy" id="2898149"/>
    <lineage>
        <taxon>Bacteria</taxon>
        <taxon>Pseudomonadati</taxon>
        <taxon>Pseudomonadota</taxon>
        <taxon>Alphaproteobacteria</taxon>
        <taxon>Hyphomicrobiales</taxon>
        <taxon>Nitrobacteraceae</taxon>
        <taxon>Bradyrhizobium</taxon>
    </lineage>
</organism>
<name>A0ABY3RL42_9BRAD</name>
<evidence type="ECO:0000256" key="4">
    <source>
        <dbReference type="ARBA" id="ARBA00022989"/>
    </source>
</evidence>
<evidence type="ECO:0000256" key="2">
    <source>
        <dbReference type="ARBA" id="ARBA00022475"/>
    </source>
</evidence>
<gene>
    <name evidence="7" type="ORF">LQG66_15230</name>
</gene>
<evidence type="ECO:0000256" key="5">
    <source>
        <dbReference type="ARBA" id="ARBA00023136"/>
    </source>
</evidence>
<accession>A0ABY3RL42</accession>
<reference evidence="7" key="1">
    <citation type="journal article" date="2024" name="Antonie Van Leeuwenhoek">
        <title>Bradyrhizobium ontarionense sp. nov., a novel bacterial symbiont isolated from Aeschynomene indica (Indian jointvetch), harbours photosynthesis, nitrogen fixation and nitrous oxide (N2O) reductase genes.</title>
        <authorList>
            <person name="Bromfield E.S.P."/>
            <person name="Cloutier S."/>
        </authorList>
    </citation>
    <scope>NUCLEOTIDE SEQUENCE</scope>
    <source>
        <strain evidence="7">A19</strain>
    </source>
</reference>
<keyword evidence="2" id="KW-1003">Cell membrane</keyword>
<dbReference type="InterPro" id="IPR005171">
    <property type="entry name" value="Cyt_c_oxidase_su4_prok"/>
</dbReference>
<keyword evidence="4 6" id="KW-1133">Transmembrane helix</keyword>
<keyword evidence="3 6" id="KW-0812">Transmembrane</keyword>